<dbReference type="AlphaFoldDB" id="A0A9W6SGI2"/>
<dbReference type="InterPro" id="IPR050789">
    <property type="entry name" value="Diverse_Enzym_Activities"/>
</dbReference>
<gene>
    <name evidence="2" type="ORF">Afil01_15270</name>
</gene>
<evidence type="ECO:0000313" key="2">
    <source>
        <dbReference type="EMBL" id="GLZ76720.1"/>
    </source>
</evidence>
<dbReference type="EMBL" id="BSTX01000001">
    <property type="protein sequence ID" value="GLZ76720.1"/>
    <property type="molecule type" value="Genomic_DNA"/>
</dbReference>
<feature type="domain" description="Beta-lactamase-related" evidence="1">
    <location>
        <begin position="10"/>
        <end position="154"/>
    </location>
</feature>
<dbReference type="Pfam" id="PF00144">
    <property type="entry name" value="Beta-lactamase"/>
    <property type="match status" value="1"/>
</dbReference>
<proteinExistence type="predicted"/>
<dbReference type="InterPro" id="IPR012338">
    <property type="entry name" value="Beta-lactam/transpept-like"/>
</dbReference>
<keyword evidence="3" id="KW-1185">Reference proteome</keyword>
<accession>A0A9W6SGI2</accession>
<comment type="caution">
    <text evidence="2">The sequence shown here is derived from an EMBL/GenBank/DDBJ whole genome shotgun (WGS) entry which is preliminary data.</text>
</comment>
<organism evidence="2 3">
    <name type="scientific">Actinorhabdospora filicis</name>
    <dbReference type="NCBI Taxonomy" id="1785913"/>
    <lineage>
        <taxon>Bacteria</taxon>
        <taxon>Bacillati</taxon>
        <taxon>Actinomycetota</taxon>
        <taxon>Actinomycetes</taxon>
        <taxon>Micromonosporales</taxon>
        <taxon>Micromonosporaceae</taxon>
        <taxon>Actinorhabdospora</taxon>
    </lineage>
</organism>
<reference evidence="2" key="1">
    <citation type="submission" date="2023-03" db="EMBL/GenBank/DDBJ databases">
        <title>Actinorhabdospora filicis NBRC 111898.</title>
        <authorList>
            <person name="Ichikawa N."/>
            <person name="Sato H."/>
            <person name="Tonouchi N."/>
        </authorList>
    </citation>
    <scope>NUCLEOTIDE SEQUENCE</scope>
    <source>
        <strain evidence="2">NBRC 111898</strain>
    </source>
</reference>
<evidence type="ECO:0000313" key="3">
    <source>
        <dbReference type="Proteomes" id="UP001165079"/>
    </source>
</evidence>
<protein>
    <recommendedName>
        <fullName evidence="1">Beta-lactamase-related domain-containing protein</fullName>
    </recommendedName>
</protein>
<name>A0A9W6SGI2_9ACTN</name>
<sequence>MRTVHIGRQRDGRIDLDADVNTYLSAFKIADTFPGKPVTMRHLLTHTAGFDSATFDIAVTDPADAPALERVVADAQPERLRKPGKLAAYDNYGVTLAGYLVQVVSGEPFADYVAKNVFTPLGMSGSSFRQPHGLDLVMAKGYRPDGDGYTPSRGQYGG</sequence>
<dbReference type="Gene3D" id="3.40.710.10">
    <property type="entry name" value="DD-peptidase/beta-lactamase superfamily"/>
    <property type="match status" value="1"/>
</dbReference>
<dbReference type="Proteomes" id="UP001165079">
    <property type="component" value="Unassembled WGS sequence"/>
</dbReference>
<dbReference type="InterPro" id="IPR001466">
    <property type="entry name" value="Beta-lactam-related"/>
</dbReference>
<dbReference type="SUPFAM" id="SSF56601">
    <property type="entry name" value="beta-lactamase/transpeptidase-like"/>
    <property type="match status" value="1"/>
</dbReference>
<evidence type="ECO:0000259" key="1">
    <source>
        <dbReference type="Pfam" id="PF00144"/>
    </source>
</evidence>
<dbReference type="PANTHER" id="PTHR43283">
    <property type="entry name" value="BETA-LACTAMASE-RELATED"/>
    <property type="match status" value="1"/>
</dbReference>